<dbReference type="Pfam" id="PF01459">
    <property type="entry name" value="Porin_3"/>
    <property type="match status" value="1"/>
</dbReference>
<comment type="similarity">
    <text evidence="2">Belongs to the Tom40 family.</text>
</comment>
<dbReference type="PANTHER" id="PTHR10802">
    <property type="entry name" value="MITOCHONDRIAL IMPORT RECEPTOR SUBUNIT TOM40"/>
    <property type="match status" value="1"/>
</dbReference>
<proteinExistence type="inferred from homology"/>
<keyword evidence="4" id="KW-1134">Transmembrane beta strand</keyword>
<dbReference type="InterPro" id="IPR037930">
    <property type="entry name" value="Tom40"/>
</dbReference>
<reference evidence="10 11" key="1">
    <citation type="submission" date="2019-01" db="EMBL/GenBank/DDBJ databases">
        <title>Nuclear Genome Assembly of the Microalgal Biofuel strain Nannochloropsis salina CCMP1776.</title>
        <authorList>
            <person name="Hovde B."/>
        </authorList>
    </citation>
    <scope>NUCLEOTIDE SEQUENCE [LARGE SCALE GENOMIC DNA]</scope>
    <source>
        <strain evidence="10 11">CCMP1776</strain>
    </source>
</reference>
<dbReference type="CDD" id="cd07305">
    <property type="entry name" value="Porin3_Tom40"/>
    <property type="match status" value="1"/>
</dbReference>
<comment type="subcellular location">
    <subcellularLocation>
        <location evidence="1">Mitochondrion outer membrane</location>
        <topology evidence="1">Multi-pass membrane protein</topology>
    </subcellularLocation>
</comment>
<dbReference type="GO" id="GO:0008320">
    <property type="term" value="F:protein transmembrane transporter activity"/>
    <property type="evidence" value="ECO:0007669"/>
    <property type="project" value="InterPro"/>
</dbReference>
<protein>
    <recommendedName>
        <fullName evidence="12">Mitochondrial import receptor subunit TOM40</fullName>
    </recommendedName>
</protein>
<gene>
    <name evidence="10" type="ORF">NSK_004930</name>
</gene>
<evidence type="ECO:0000256" key="9">
    <source>
        <dbReference type="ARBA" id="ARBA00023136"/>
    </source>
</evidence>
<evidence type="ECO:0000256" key="5">
    <source>
        <dbReference type="ARBA" id="ARBA00022692"/>
    </source>
</evidence>
<comment type="caution">
    <text evidence="10">The sequence shown here is derived from an EMBL/GenBank/DDBJ whole genome shotgun (WGS) entry which is preliminary data.</text>
</comment>
<evidence type="ECO:0000256" key="4">
    <source>
        <dbReference type="ARBA" id="ARBA00022452"/>
    </source>
</evidence>
<evidence type="ECO:0000256" key="8">
    <source>
        <dbReference type="ARBA" id="ARBA00023128"/>
    </source>
</evidence>
<keyword evidence="3" id="KW-0813">Transport</keyword>
<dbReference type="Proteomes" id="UP000355283">
    <property type="component" value="Unassembled WGS sequence"/>
</dbReference>
<evidence type="ECO:0000256" key="1">
    <source>
        <dbReference type="ARBA" id="ARBA00004374"/>
    </source>
</evidence>
<keyword evidence="6" id="KW-1000">Mitochondrion outer membrane</keyword>
<evidence type="ECO:0000256" key="7">
    <source>
        <dbReference type="ARBA" id="ARBA00022927"/>
    </source>
</evidence>
<dbReference type="OrthoDB" id="19656at2759"/>
<keyword evidence="11" id="KW-1185">Reference proteome</keyword>
<name>A0A4D9CWV8_9STRA</name>
<dbReference type="AlphaFoldDB" id="A0A4D9CWV8"/>
<keyword evidence="9" id="KW-0472">Membrane</keyword>
<evidence type="ECO:0000313" key="10">
    <source>
        <dbReference type="EMBL" id="TFJ83831.1"/>
    </source>
</evidence>
<dbReference type="GO" id="GO:0005741">
    <property type="term" value="C:mitochondrial outer membrane"/>
    <property type="evidence" value="ECO:0007669"/>
    <property type="project" value="UniProtKB-SubCell"/>
</dbReference>
<evidence type="ECO:0000313" key="11">
    <source>
        <dbReference type="Proteomes" id="UP000355283"/>
    </source>
</evidence>
<evidence type="ECO:0000256" key="6">
    <source>
        <dbReference type="ARBA" id="ARBA00022787"/>
    </source>
</evidence>
<dbReference type="Gene3D" id="2.40.160.10">
    <property type="entry name" value="Porin"/>
    <property type="match status" value="1"/>
</dbReference>
<organism evidence="10 11">
    <name type="scientific">Nannochloropsis salina CCMP1776</name>
    <dbReference type="NCBI Taxonomy" id="1027361"/>
    <lineage>
        <taxon>Eukaryota</taxon>
        <taxon>Sar</taxon>
        <taxon>Stramenopiles</taxon>
        <taxon>Ochrophyta</taxon>
        <taxon>Eustigmatophyceae</taxon>
        <taxon>Eustigmatales</taxon>
        <taxon>Monodopsidaceae</taxon>
        <taxon>Microchloropsis</taxon>
        <taxon>Microchloropsis salina</taxon>
    </lineage>
</organism>
<evidence type="ECO:0008006" key="12">
    <source>
        <dbReference type="Google" id="ProtNLM"/>
    </source>
</evidence>
<keyword evidence="8" id="KW-0496">Mitochondrion</keyword>
<evidence type="ECO:0000256" key="2">
    <source>
        <dbReference type="ARBA" id="ARBA00010510"/>
    </source>
</evidence>
<dbReference type="InterPro" id="IPR023614">
    <property type="entry name" value="Porin_dom_sf"/>
</dbReference>
<keyword evidence="5" id="KW-0812">Transmembrane</keyword>
<dbReference type="EMBL" id="SDOX01000021">
    <property type="protein sequence ID" value="TFJ83831.1"/>
    <property type="molecule type" value="Genomic_DNA"/>
</dbReference>
<keyword evidence="7" id="KW-0653">Protein transport</keyword>
<sequence>MSFFRAGKRCAASFGARALPPTMIVGLAVTAEHHNQGQQNYSTTSCDAAVVNNEETSIEVPALVKQAEEERRKVAQLKNPGSFEKLIEDGKRLSSVDSFEGFRLEVQKMVTPHFYLAHSFMLGVKLPQVDTNALYDFSTHVVLPGNQLIMARMGHAGSMDGRIHFGLGENTLVKVIASLQPNAAKDTYQVDAERHGRDHSLTFRLSKGPQLYASYLQSITPGLALGGDTLFDFAEGGGVFSLGGKYTGPDWVGVAMLAQYGQICLLQYIKHVSPGRMALVADLVLNPLTLDSQTVLGAEVNMKQSRFLTTVDNGGKIAALLEARVVPNAVTLLLSGEVDGVKDEYKFGYGFQLNL</sequence>
<accession>A0A4D9CWV8</accession>
<evidence type="ECO:0000256" key="3">
    <source>
        <dbReference type="ARBA" id="ARBA00022448"/>
    </source>
</evidence>
<dbReference type="InterPro" id="IPR027246">
    <property type="entry name" value="Porin_Euk/Tom40"/>
</dbReference>
<dbReference type="GO" id="GO:0030150">
    <property type="term" value="P:protein import into mitochondrial matrix"/>
    <property type="evidence" value="ECO:0007669"/>
    <property type="project" value="InterPro"/>
</dbReference>